<proteinExistence type="inferred from homology"/>
<keyword evidence="4" id="KW-0464">Manganese</keyword>
<keyword evidence="3" id="KW-0378">Hydrolase</keyword>
<dbReference type="PANTHER" id="PTHR11113:SF2">
    <property type="entry name" value="ADENINE DEAMINASE"/>
    <property type="match status" value="1"/>
</dbReference>
<dbReference type="SUPFAM" id="SSF51338">
    <property type="entry name" value="Composite domain of metallo-dependent hydrolases"/>
    <property type="match status" value="1"/>
</dbReference>
<reference evidence="8" key="1">
    <citation type="submission" date="2020-05" db="EMBL/GenBank/DDBJ databases">
        <authorList>
            <person name="Chiriac C."/>
            <person name="Salcher M."/>
            <person name="Ghai R."/>
            <person name="Kavagutti S V."/>
        </authorList>
    </citation>
    <scope>NUCLEOTIDE SEQUENCE</scope>
</reference>
<dbReference type="InterPro" id="IPR011059">
    <property type="entry name" value="Metal-dep_hydrolase_composite"/>
</dbReference>
<dbReference type="EMBL" id="CAEZYH010000144">
    <property type="protein sequence ID" value="CAB4734498.1"/>
    <property type="molecule type" value="Genomic_DNA"/>
</dbReference>
<evidence type="ECO:0000256" key="5">
    <source>
        <dbReference type="ARBA" id="ARBA00047720"/>
    </source>
</evidence>
<gene>
    <name evidence="8" type="ORF">UFOPK2658_01899</name>
    <name evidence="9" type="ORF">UFOPK3304_01258</name>
</gene>
<dbReference type="Pfam" id="PF13382">
    <property type="entry name" value="Adenine_deam_C"/>
    <property type="match status" value="1"/>
</dbReference>
<dbReference type="InterPro" id="IPR006679">
    <property type="entry name" value="Adenine_deam"/>
</dbReference>
<dbReference type="NCBIfam" id="TIGR01178">
    <property type="entry name" value="ade"/>
    <property type="match status" value="1"/>
</dbReference>
<dbReference type="InterPro" id="IPR026912">
    <property type="entry name" value="Adenine_deam_C"/>
</dbReference>
<name>A0A6J6SIG5_9ZZZZ</name>
<dbReference type="Gene3D" id="3.20.20.140">
    <property type="entry name" value="Metal-dependent hydrolases"/>
    <property type="match status" value="1"/>
</dbReference>
<feature type="domain" description="Adenine deaminase C-terminal" evidence="7">
    <location>
        <begin position="412"/>
        <end position="564"/>
    </location>
</feature>
<evidence type="ECO:0000313" key="8">
    <source>
        <dbReference type="EMBL" id="CAB4734498.1"/>
    </source>
</evidence>
<evidence type="ECO:0000256" key="3">
    <source>
        <dbReference type="ARBA" id="ARBA00022801"/>
    </source>
</evidence>
<dbReference type="SUPFAM" id="SSF51556">
    <property type="entry name" value="Metallo-dependent hydrolases"/>
    <property type="match status" value="1"/>
</dbReference>
<dbReference type="Gene3D" id="2.30.40.10">
    <property type="entry name" value="Urease, subunit C, domain 1"/>
    <property type="match status" value="1"/>
</dbReference>
<dbReference type="EMBL" id="CAFBLJ010000069">
    <property type="protein sequence ID" value="CAB4875726.1"/>
    <property type="molecule type" value="Genomic_DNA"/>
</dbReference>
<protein>
    <recommendedName>
        <fullName evidence="2">adenine deaminase</fullName>
        <ecNumber evidence="2">3.5.4.2</ecNumber>
    </recommendedName>
</protein>
<evidence type="ECO:0000259" key="6">
    <source>
        <dbReference type="Pfam" id="PF01979"/>
    </source>
</evidence>
<dbReference type="AlphaFoldDB" id="A0A6J6SIG5"/>
<feature type="domain" description="Amidohydrolase-related" evidence="6">
    <location>
        <begin position="68"/>
        <end position="347"/>
    </location>
</feature>
<dbReference type="PANTHER" id="PTHR11113">
    <property type="entry name" value="N-ACETYLGLUCOSAMINE-6-PHOSPHATE DEACETYLASE"/>
    <property type="match status" value="1"/>
</dbReference>
<sequence length="572" mass="60836">MSRPPASLRALAVARGDEPADLLITGGRVLSPITREWVSTDLAIADGVVAGWGKRDAKETVDVDGAALVAGFVDAHMHLESTKLWVDEFVRGALPCGTTAVACDPHEIANVAGLEGVGAVAEAAEKMPFTFGLAASSCVPASSFESPGAAFSPADIRHLISEFKAIGIGEVMNYPAVINGDPTFREIIAAAGWRSVDGHAPGLRGPQLDAYLAAGVESDHECFALDEAHEKRQKGMWVFLRYGSACKDLVELLPTVLRTGVTRTAMCTDDREPHQIRTIGHINHCVSLAVEAGCDEIEALIMASYLPAQFHNFFHLGQLGPGYQADVLVFDSMKEYRPAAVYQAGKLVARHGYILDGAVPATPAPDSLRNRVHLHHNPTPAELTVDAPADGMARVIGVTQGTVRTTALELDINDPNNDIARIAVLERHKKTGRIGLGYVANFGLTRGAIASTVCHDAHNVMVIGARDESGPADMAIAVAHLAKIGGGQVLVHDGKILAEVPLPIAGLMSDQPLDVVADQIELMEQTARDFGIAIDAPFMLLSFLGLSVIPDLRITDHGLIDVNQWKQVPVAL</sequence>
<dbReference type="GO" id="GO:0000034">
    <property type="term" value="F:adenine deaminase activity"/>
    <property type="evidence" value="ECO:0007669"/>
    <property type="project" value="UniProtKB-EC"/>
</dbReference>
<comment type="similarity">
    <text evidence="1">Belongs to the metallo-dependent hydrolases superfamily. Adenine deaminase family.</text>
</comment>
<evidence type="ECO:0000313" key="9">
    <source>
        <dbReference type="EMBL" id="CAB4875726.1"/>
    </source>
</evidence>
<accession>A0A6J6SIG5</accession>
<dbReference type="EC" id="3.5.4.2" evidence="2"/>
<evidence type="ECO:0000256" key="2">
    <source>
        <dbReference type="ARBA" id="ARBA00012782"/>
    </source>
</evidence>
<comment type="catalytic activity">
    <reaction evidence="5">
        <text>adenine + H2O + H(+) = hypoxanthine + NH4(+)</text>
        <dbReference type="Rhea" id="RHEA:23688"/>
        <dbReference type="ChEBI" id="CHEBI:15377"/>
        <dbReference type="ChEBI" id="CHEBI:15378"/>
        <dbReference type="ChEBI" id="CHEBI:16708"/>
        <dbReference type="ChEBI" id="CHEBI:17368"/>
        <dbReference type="ChEBI" id="CHEBI:28938"/>
        <dbReference type="EC" id="3.5.4.2"/>
    </reaction>
</comment>
<dbReference type="HAMAP" id="MF_01518">
    <property type="entry name" value="Adenine_deamin"/>
    <property type="match status" value="1"/>
</dbReference>
<evidence type="ECO:0000259" key="7">
    <source>
        <dbReference type="Pfam" id="PF13382"/>
    </source>
</evidence>
<evidence type="ECO:0000256" key="1">
    <source>
        <dbReference type="ARBA" id="ARBA00006773"/>
    </source>
</evidence>
<dbReference type="Pfam" id="PF01979">
    <property type="entry name" value="Amidohydro_1"/>
    <property type="match status" value="1"/>
</dbReference>
<dbReference type="InterPro" id="IPR006680">
    <property type="entry name" value="Amidohydro-rel"/>
</dbReference>
<organism evidence="8">
    <name type="scientific">freshwater metagenome</name>
    <dbReference type="NCBI Taxonomy" id="449393"/>
    <lineage>
        <taxon>unclassified sequences</taxon>
        <taxon>metagenomes</taxon>
        <taxon>ecological metagenomes</taxon>
    </lineage>
</organism>
<dbReference type="InterPro" id="IPR032466">
    <property type="entry name" value="Metal_Hydrolase"/>
</dbReference>
<evidence type="ECO:0000256" key="4">
    <source>
        <dbReference type="ARBA" id="ARBA00023211"/>
    </source>
</evidence>
<dbReference type="GO" id="GO:0006146">
    <property type="term" value="P:adenine catabolic process"/>
    <property type="evidence" value="ECO:0007669"/>
    <property type="project" value="InterPro"/>
</dbReference>